<keyword evidence="6" id="KW-0812">Transmembrane</keyword>
<dbReference type="Proteomes" id="UP000664495">
    <property type="component" value="Unassembled WGS sequence"/>
</dbReference>
<keyword evidence="10" id="KW-1185">Reference proteome</keyword>
<evidence type="ECO:0000256" key="5">
    <source>
        <dbReference type="SAM" id="MobiDB-lite"/>
    </source>
</evidence>
<feature type="chain" id="PRO_5045205420" evidence="7">
    <location>
        <begin position="24"/>
        <end position="130"/>
    </location>
</feature>
<dbReference type="Pfam" id="PF00746">
    <property type="entry name" value="Gram_pos_anchor"/>
    <property type="match status" value="1"/>
</dbReference>
<keyword evidence="2" id="KW-0964">Secreted</keyword>
<keyword evidence="4" id="KW-0572">Peptidoglycan-anchor</keyword>
<keyword evidence="3 7" id="KW-0732">Signal</keyword>
<evidence type="ECO:0000313" key="9">
    <source>
        <dbReference type="EMBL" id="MBO0454184.1"/>
    </source>
</evidence>
<feature type="region of interest" description="Disordered" evidence="5">
    <location>
        <begin position="44"/>
        <end position="75"/>
    </location>
</feature>
<accession>A0ABS3HMN7</accession>
<gene>
    <name evidence="9" type="ORF">JZO85_18150</name>
</gene>
<evidence type="ECO:0000256" key="2">
    <source>
        <dbReference type="ARBA" id="ARBA00022525"/>
    </source>
</evidence>
<dbReference type="RefSeq" id="WP_207109923.1">
    <property type="nucleotide sequence ID" value="NZ_JAFLVR010000051.1"/>
</dbReference>
<feature type="compositionally biased region" description="Polar residues" evidence="5">
    <location>
        <begin position="65"/>
        <end position="75"/>
    </location>
</feature>
<evidence type="ECO:0000256" key="3">
    <source>
        <dbReference type="ARBA" id="ARBA00022729"/>
    </source>
</evidence>
<proteinExistence type="predicted"/>
<keyword evidence="6" id="KW-0472">Membrane</keyword>
<organism evidence="9 10">
    <name type="scientific">Candidatus Enterococcus murrayae</name>
    <dbReference type="NCBI Taxonomy" id="2815321"/>
    <lineage>
        <taxon>Bacteria</taxon>
        <taxon>Bacillati</taxon>
        <taxon>Bacillota</taxon>
        <taxon>Bacilli</taxon>
        <taxon>Lactobacillales</taxon>
        <taxon>Enterococcaceae</taxon>
        <taxon>Enterococcus</taxon>
    </lineage>
</organism>
<protein>
    <submittedName>
        <fullName evidence="9">LPXTG cell wall anchor domain-containing protein</fullName>
    </submittedName>
</protein>
<sequence>MRRLVINSLLILLTLFTAVPVFATEANYDSNGVTAFYGKYDYPKEEQKKEQPEKNDEGDKDAVNEETQGAVSGTTANLASALPSYKGEGAILPVTGDTSNVWTTLIGLALLALILFKLREVENTEENNAI</sequence>
<reference evidence="9 10" key="1">
    <citation type="submission" date="2021-03" db="EMBL/GenBank/DDBJ databases">
        <title>Enterococcal diversity collection.</title>
        <authorList>
            <person name="Gilmore M.S."/>
            <person name="Schwartzman J."/>
            <person name="Van Tyne D."/>
            <person name="Martin M."/>
            <person name="Earl A.M."/>
            <person name="Manson A.L."/>
            <person name="Straub T."/>
            <person name="Salamzade R."/>
            <person name="Saavedra J."/>
            <person name="Lebreton F."/>
            <person name="Prichula J."/>
            <person name="Schaufler K."/>
            <person name="Gaca A."/>
            <person name="Sgardioli B."/>
            <person name="Wagenaar J."/>
            <person name="Strong T."/>
        </authorList>
    </citation>
    <scope>NUCLEOTIDE SEQUENCE [LARGE SCALE GENOMIC DNA]</scope>
    <source>
        <strain evidence="9 10">MJM16</strain>
    </source>
</reference>
<evidence type="ECO:0000256" key="1">
    <source>
        <dbReference type="ARBA" id="ARBA00022512"/>
    </source>
</evidence>
<feature type="signal peptide" evidence="7">
    <location>
        <begin position="1"/>
        <end position="23"/>
    </location>
</feature>
<feature type="compositionally biased region" description="Basic and acidic residues" evidence="5">
    <location>
        <begin position="44"/>
        <end position="63"/>
    </location>
</feature>
<comment type="caution">
    <text evidence="9">The sequence shown here is derived from an EMBL/GenBank/DDBJ whole genome shotgun (WGS) entry which is preliminary data.</text>
</comment>
<keyword evidence="6" id="KW-1133">Transmembrane helix</keyword>
<evidence type="ECO:0000313" key="10">
    <source>
        <dbReference type="Proteomes" id="UP000664495"/>
    </source>
</evidence>
<evidence type="ECO:0000256" key="4">
    <source>
        <dbReference type="ARBA" id="ARBA00023088"/>
    </source>
</evidence>
<name>A0ABS3HMN7_9ENTE</name>
<feature type="transmembrane region" description="Helical" evidence="6">
    <location>
        <begin position="101"/>
        <end position="118"/>
    </location>
</feature>
<evidence type="ECO:0000256" key="7">
    <source>
        <dbReference type="SAM" id="SignalP"/>
    </source>
</evidence>
<feature type="domain" description="Gram-positive cocci surface proteins LPxTG" evidence="8">
    <location>
        <begin position="92"/>
        <end position="115"/>
    </location>
</feature>
<evidence type="ECO:0000259" key="8">
    <source>
        <dbReference type="Pfam" id="PF00746"/>
    </source>
</evidence>
<keyword evidence="1" id="KW-0134">Cell wall</keyword>
<dbReference type="NCBIfam" id="TIGR01167">
    <property type="entry name" value="LPXTG_anchor"/>
    <property type="match status" value="1"/>
</dbReference>
<dbReference type="EMBL" id="JAFLVR010000051">
    <property type="protein sequence ID" value="MBO0454184.1"/>
    <property type="molecule type" value="Genomic_DNA"/>
</dbReference>
<evidence type="ECO:0000256" key="6">
    <source>
        <dbReference type="SAM" id="Phobius"/>
    </source>
</evidence>
<dbReference type="InterPro" id="IPR019931">
    <property type="entry name" value="LPXTG_anchor"/>
</dbReference>